<dbReference type="PIRSF" id="PIRSF037237">
    <property type="entry name" value="Peptidase_WD_repeats_DUG2"/>
    <property type="match status" value="1"/>
</dbReference>
<evidence type="ECO:0000256" key="1">
    <source>
        <dbReference type="ARBA" id="ARBA00006247"/>
    </source>
</evidence>
<comment type="similarity">
    <text evidence="1">Belongs to the peptidase M20A family.</text>
</comment>
<dbReference type="PROSITE" id="PS50294">
    <property type="entry name" value="WD_REPEATS_REGION"/>
    <property type="match status" value="2"/>
</dbReference>
<keyword evidence="2" id="KW-0645">Protease</keyword>
<evidence type="ECO:0000313" key="7">
    <source>
        <dbReference type="EMBL" id="KAF2453800.1"/>
    </source>
</evidence>
<keyword evidence="4" id="KW-0378">Hydrolase</keyword>
<dbReference type="GO" id="GO:0046872">
    <property type="term" value="F:metal ion binding"/>
    <property type="evidence" value="ECO:0007669"/>
    <property type="project" value="UniProtKB-KW"/>
</dbReference>
<accession>A0A6A6NPS8</accession>
<dbReference type="InterPro" id="IPR015943">
    <property type="entry name" value="WD40/YVTN_repeat-like_dom_sf"/>
</dbReference>
<dbReference type="InterPro" id="IPR002933">
    <property type="entry name" value="Peptidase_M20"/>
</dbReference>
<dbReference type="AlphaFoldDB" id="A0A6A6NPS8"/>
<dbReference type="InterPro" id="IPR001680">
    <property type="entry name" value="WD40_rpt"/>
</dbReference>
<dbReference type="Gene3D" id="2.130.10.10">
    <property type="entry name" value="YVTN repeat-like/Quinoprotein amine dehydrogenase"/>
    <property type="match status" value="2"/>
</dbReference>
<dbReference type="SUPFAM" id="SSF53187">
    <property type="entry name" value="Zn-dependent exopeptidases"/>
    <property type="match status" value="1"/>
</dbReference>
<feature type="repeat" description="WD" evidence="5">
    <location>
        <begin position="361"/>
        <end position="397"/>
    </location>
</feature>
<feature type="region of interest" description="Disordered" evidence="6">
    <location>
        <begin position="805"/>
        <end position="902"/>
    </location>
</feature>
<evidence type="ECO:0000313" key="8">
    <source>
        <dbReference type="Proteomes" id="UP000799766"/>
    </source>
</evidence>
<dbReference type="SUPFAM" id="SSF50978">
    <property type="entry name" value="WD40 repeat-like"/>
    <property type="match status" value="1"/>
</dbReference>
<feature type="compositionally biased region" description="Low complexity" evidence="6">
    <location>
        <begin position="805"/>
        <end position="830"/>
    </location>
</feature>
<dbReference type="GO" id="GO:0008233">
    <property type="term" value="F:peptidase activity"/>
    <property type="evidence" value="ECO:0007669"/>
    <property type="project" value="UniProtKB-KW"/>
</dbReference>
<dbReference type="InterPro" id="IPR051458">
    <property type="entry name" value="Cyt/Met_Dipeptidase"/>
</dbReference>
<dbReference type="GO" id="GO:0006508">
    <property type="term" value="P:proteolysis"/>
    <property type="evidence" value="ECO:0007669"/>
    <property type="project" value="UniProtKB-KW"/>
</dbReference>
<dbReference type="PANTHER" id="PTHR43270:SF8">
    <property type="entry name" value="DI- AND TRIPEPTIDASE DUG2-RELATED"/>
    <property type="match status" value="1"/>
</dbReference>
<dbReference type="PROSITE" id="PS50082">
    <property type="entry name" value="WD_REPEATS_2"/>
    <property type="match status" value="3"/>
</dbReference>
<feature type="repeat" description="WD" evidence="5">
    <location>
        <begin position="73"/>
        <end position="104"/>
    </location>
</feature>
<dbReference type="EMBL" id="MU001695">
    <property type="protein sequence ID" value="KAF2453800.1"/>
    <property type="molecule type" value="Genomic_DNA"/>
</dbReference>
<gene>
    <name evidence="7" type="ORF">BDY21DRAFT_401297</name>
</gene>
<dbReference type="Proteomes" id="UP000799766">
    <property type="component" value="Unassembled WGS sequence"/>
</dbReference>
<organism evidence="7 8">
    <name type="scientific">Lineolata rhizophorae</name>
    <dbReference type="NCBI Taxonomy" id="578093"/>
    <lineage>
        <taxon>Eukaryota</taxon>
        <taxon>Fungi</taxon>
        <taxon>Dikarya</taxon>
        <taxon>Ascomycota</taxon>
        <taxon>Pezizomycotina</taxon>
        <taxon>Dothideomycetes</taxon>
        <taxon>Dothideomycetes incertae sedis</taxon>
        <taxon>Lineolatales</taxon>
        <taxon>Lineolataceae</taxon>
        <taxon>Lineolata</taxon>
    </lineage>
</organism>
<evidence type="ECO:0000256" key="6">
    <source>
        <dbReference type="SAM" id="MobiDB-lite"/>
    </source>
</evidence>
<dbReference type="Gene3D" id="3.30.70.360">
    <property type="match status" value="1"/>
</dbReference>
<dbReference type="PANTHER" id="PTHR43270">
    <property type="entry name" value="BETA-ALA-HIS DIPEPTIDASE"/>
    <property type="match status" value="1"/>
</dbReference>
<evidence type="ECO:0000256" key="4">
    <source>
        <dbReference type="ARBA" id="ARBA00022801"/>
    </source>
</evidence>
<evidence type="ECO:0000256" key="3">
    <source>
        <dbReference type="ARBA" id="ARBA00022723"/>
    </source>
</evidence>
<dbReference type="InterPro" id="IPR017149">
    <property type="entry name" value="GSH_degradosome_Dug2"/>
</dbReference>
<dbReference type="SMART" id="SM00320">
    <property type="entry name" value="WD40"/>
    <property type="match status" value="6"/>
</dbReference>
<keyword evidence="8" id="KW-1185">Reference proteome</keyword>
<keyword evidence="3" id="KW-0479">Metal-binding</keyword>
<keyword evidence="5" id="KW-0853">WD repeat</keyword>
<dbReference type="Gene3D" id="3.40.630.10">
    <property type="entry name" value="Zn peptidases"/>
    <property type="match status" value="1"/>
</dbReference>
<dbReference type="Pfam" id="PF00400">
    <property type="entry name" value="WD40"/>
    <property type="match status" value="2"/>
</dbReference>
<evidence type="ECO:0000256" key="2">
    <source>
        <dbReference type="ARBA" id="ARBA00022670"/>
    </source>
</evidence>
<name>A0A6A6NPS8_9PEZI</name>
<dbReference type="InterPro" id="IPR036322">
    <property type="entry name" value="WD40_repeat_dom_sf"/>
</dbReference>
<dbReference type="GO" id="GO:0006751">
    <property type="term" value="P:glutathione catabolic process"/>
    <property type="evidence" value="ECO:0007669"/>
    <property type="project" value="InterPro"/>
</dbReference>
<feature type="region of interest" description="Disordered" evidence="6">
    <location>
        <begin position="1"/>
        <end position="22"/>
    </location>
</feature>
<dbReference type="Pfam" id="PF01546">
    <property type="entry name" value="Peptidase_M20"/>
    <property type="match status" value="1"/>
</dbReference>
<feature type="compositionally biased region" description="Low complexity" evidence="6">
    <location>
        <begin position="840"/>
        <end position="849"/>
    </location>
</feature>
<dbReference type="OrthoDB" id="7832001at2759"/>
<evidence type="ECO:0000256" key="5">
    <source>
        <dbReference type="PROSITE-ProRule" id="PRU00221"/>
    </source>
</evidence>
<sequence length="902" mass="96630">MEGAENEHGAPSSSGPAGGRQGQAAVVPDLLHRMTHGKSILALAVSASRIFAGTEGGEILVFDLGTYSPAGVIAGHGGSVLALCLSQDETLLFSSAGDRIVNVWRAAAPHARVYSVYSPYDVGDLFCAAYSSRAQTLYLGAQNTSIQWYDLRERDARPRPHPAAHPSFRDHRFFDSCGPGGVRAPRRRHAVGGQVLEIDRRHIRQFAHYGYVYCMVLARGVVADGDGDADADADADSEVLISGGGDGAIKVWRLDAADGGAVRELCTLEDGREAGEPVLSLALDGSFLYSGRLGGEVNVWDLETRQLLRNLRARTDDVLTLSVGGPFLFTAGVSGVVEVTCGFFLRFFFKFNRQYDSVTHFQAHKGRIMASAFATYNNHPIFVTGSNDGTVAIWDVKDCLSAPVAGGKTSNEQLTESLKHFISYRTVSSDERYKGDCRRGASYLRSVFKNFGAATEMLKTQEPCNPIIFAKFRGNPAKNTPRRRILFYGHYDVIAAENEQGRWISDPFTMEGINGYLYGRGVSDNKGPIMAAIYAVADLTASQSLDSDIVFLIEGEEECGSRGFYKAVREHKKLIGDVDWILLANSYWLDDHVPCLTYGLRGVIHATVQVSSAHPDLHSGVDGSALLDESLKDLVTLLSKLTGPHGRVELPGFYDAVLPLTPDEERLYADITRTLVARNPALGPADALAASLKRRWREASLTMHRIHTSGPDNSTIIPRLARAALSLRLVPNQDAAAVADALRRFLAAQFAALGSSNALDVSLDHVAEPWLGDTANDVFRTLERAVMAVWGPVMAARERRRSSLAAAASAGRGPAAARAPRRPSSGASEPARPDAPAAPPAAGAAAAAAVHPRGGLDTGDTVPGEGVRGAGGAPAVRAGERQRPPGQRAAAAAELVQEQGDF</sequence>
<proteinExistence type="inferred from homology"/>
<evidence type="ECO:0008006" key="9">
    <source>
        <dbReference type="Google" id="ProtNLM"/>
    </source>
</evidence>
<feature type="repeat" description="WD" evidence="5">
    <location>
        <begin position="236"/>
        <end position="255"/>
    </location>
</feature>
<reference evidence="7" key="1">
    <citation type="journal article" date="2020" name="Stud. Mycol.">
        <title>101 Dothideomycetes genomes: a test case for predicting lifestyles and emergence of pathogens.</title>
        <authorList>
            <person name="Haridas S."/>
            <person name="Albert R."/>
            <person name="Binder M."/>
            <person name="Bloem J."/>
            <person name="Labutti K."/>
            <person name="Salamov A."/>
            <person name="Andreopoulos B."/>
            <person name="Baker S."/>
            <person name="Barry K."/>
            <person name="Bills G."/>
            <person name="Bluhm B."/>
            <person name="Cannon C."/>
            <person name="Castanera R."/>
            <person name="Culley D."/>
            <person name="Daum C."/>
            <person name="Ezra D."/>
            <person name="Gonzalez J."/>
            <person name="Henrissat B."/>
            <person name="Kuo A."/>
            <person name="Liang C."/>
            <person name="Lipzen A."/>
            <person name="Lutzoni F."/>
            <person name="Magnuson J."/>
            <person name="Mondo S."/>
            <person name="Nolan M."/>
            <person name="Ohm R."/>
            <person name="Pangilinan J."/>
            <person name="Park H.-J."/>
            <person name="Ramirez L."/>
            <person name="Alfaro M."/>
            <person name="Sun H."/>
            <person name="Tritt A."/>
            <person name="Yoshinaga Y."/>
            <person name="Zwiers L.-H."/>
            <person name="Turgeon B."/>
            <person name="Goodwin S."/>
            <person name="Spatafora J."/>
            <person name="Crous P."/>
            <person name="Grigoriev I."/>
        </authorList>
    </citation>
    <scope>NUCLEOTIDE SEQUENCE</scope>
    <source>
        <strain evidence="7">ATCC 16933</strain>
    </source>
</reference>
<protein>
    <recommendedName>
        <fullName evidence="9">Peptidase M20 dimerisation domain-containing protein</fullName>
    </recommendedName>
</protein>